<name>A0A8C0E7N5_BALMU</name>
<feature type="region of interest" description="Disordered" evidence="1">
    <location>
        <begin position="45"/>
        <end position="75"/>
    </location>
</feature>
<evidence type="ECO:0000256" key="1">
    <source>
        <dbReference type="SAM" id="MobiDB-lite"/>
    </source>
</evidence>
<organism evidence="2">
    <name type="scientific">Balaenoptera musculus</name>
    <name type="common">Blue whale</name>
    <dbReference type="NCBI Taxonomy" id="9771"/>
    <lineage>
        <taxon>Eukaryota</taxon>
        <taxon>Metazoa</taxon>
        <taxon>Chordata</taxon>
        <taxon>Craniata</taxon>
        <taxon>Vertebrata</taxon>
        <taxon>Euteleostomi</taxon>
        <taxon>Mammalia</taxon>
        <taxon>Eutheria</taxon>
        <taxon>Laurasiatheria</taxon>
        <taxon>Artiodactyla</taxon>
        <taxon>Whippomorpha</taxon>
        <taxon>Cetacea</taxon>
        <taxon>Mysticeti</taxon>
        <taxon>Balaenopteridae</taxon>
        <taxon>Balaenoptera</taxon>
    </lineage>
</organism>
<proteinExistence type="predicted"/>
<protein>
    <submittedName>
        <fullName evidence="2">Uncharacterized protein</fullName>
    </submittedName>
</protein>
<evidence type="ECO:0000313" key="2">
    <source>
        <dbReference type="Ensembl" id="ENSBMSP00010030216.1"/>
    </source>
</evidence>
<dbReference type="InterPro" id="IPR037177">
    <property type="entry name" value="DLC_sf"/>
</dbReference>
<accession>A0A8C0E7N5</accession>
<reference evidence="2" key="1">
    <citation type="submission" date="2023-09" db="UniProtKB">
        <authorList>
            <consortium name="Ensembl"/>
        </authorList>
    </citation>
    <scope>IDENTIFICATION</scope>
</reference>
<sequence>IPCSLVTTCDRKAVMKNANMSEEMQQDSGECGTQELEKYAIGKDVAAPAGRSGDPEPRAGPGCPVAGAEPLSLVH</sequence>
<dbReference type="GeneTree" id="ENSGT00940000172072"/>
<dbReference type="GO" id="GO:0007017">
    <property type="term" value="P:microtubule-based process"/>
    <property type="evidence" value="ECO:0007669"/>
    <property type="project" value="InterPro"/>
</dbReference>
<dbReference type="Ensembl" id="ENSBMST00010033249.1">
    <property type="protein sequence ID" value="ENSBMSP00010030216.1"/>
    <property type="gene ID" value="ENSBMSG00010021875.1"/>
</dbReference>
<dbReference type="Gene3D" id="3.30.740.10">
    <property type="entry name" value="Protein Inhibitor Of Neuronal Nitric Oxide Synthase"/>
    <property type="match status" value="1"/>
</dbReference>
<dbReference type="GO" id="GO:0030286">
    <property type="term" value="C:dynein complex"/>
    <property type="evidence" value="ECO:0007669"/>
    <property type="project" value="InterPro"/>
</dbReference>
<dbReference type="AlphaFoldDB" id="A0A8C0E7N5"/>
<dbReference type="SUPFAM" id="SSF54648">
    <property type="entry name" value="DLC"/>
    <property type="match status" value="1"/>
</dbReference>